<proteinExistence type="predicted"/>
<feature type="domain" description="Shisa N-terminal" evidence="6">
    <location>
        <begin position="4"/>
        <end position="48"/>
    </location>
</feature>
<keyword evidence="8" id="KW-1185">Reference proteome</keyword>
<organism evidence="7 8">
    <name type="scientific">Otus sunia</name>
    <name type="common">Oriental scops-owl</name>
    <dbReference type="NCBI Taxonomy" id="257818"/>
    <lineage>
        <taxon>Eukaryota</taxon>
        <taxon>Metazoa</taxon>
        <taxon>Chordata</taxon>
        <taxon>Craniata</taxon>
        <taxon>Vertebrata</taxon>
        <taxon>Euteleostomi</taxon>
        <taxon>Archelosauria</taxon>
        <taxon>Archosauria</taxon>
        <taxon>Dinosauria</taxon>
        <taxon>Saurischia</taxon>
        <taxon>Theropoda</taxon>
        <taxon>Coelurosauria</taxon>
        <taxon>Aves</taxon>
        <taxon>Neognathae</taxon>
        <taxon>Neoaves</taxon>
        <taxon>Telluraves</taxon>
        <taxon>Strigiformes</taxon>
        <taxon>Strigidae</taxon>
        <taxon>Otus</taxon>
    </lineage>
</organism>
<reference evidence="7" key="1">
    <citation type="submission" date="2025-08" db="UniProtKB">
        <authorList>
            <consortium name="Ensembl"/>
        </authorList>
    </citation>
    <scope>IDENTIFICATION</scope>
</reference>
<evidence type="ECO:0000313" key="7">
    <source>
        <dbReference type="Ensembl" id="ENSOSUP00000015085.1"/>
    </source>
</evidence>
<feature type="transmembrane region" description="Helical" evidence="5">
    <location>
        <begin position="57"/>
        <end position="90"/>
    </location>
</feature>
<keyword evidence="4 5" id="KW-0472">Membrane</keyword>
<keyword evidence="3 5" id="KW-1133">Transmembrane helix</keyword>
<evidence type="ECO:0000259" key="6">
    <source>
        <dbReference type="Pfam" id="PF13908"/>
    </source>
</evidence>
<protein>
    <submittedName>
        <fullName evidence="7">Shisa like 2A</fullName>
    </submittedName>
</protein>
<dbReference type="InterPro" id="IPR053891">
    <property type="entry name" value="Shisa_N"/>
</dbReference>
<name>A0A8C8BB46_9STRI</name>
<dbReference type="InterPro" id="IPR026910">
    <property type="entry name" value="Shisa"/>
</dbReference>
<evidence type="ECO:0000256" key="1">
    <source>
        <dbReference type="ARBA" id="ARBA00004370"/>
    </source>
</evidence>
<evidence type="ECO:0000256" key="2">
    <source>
        <dbReference type="ARBA" id="ARBA00022692"/>
    </source>
</evidence>
<keyword evidence="2 5" id="KW-0812">Transmembrane</keyword>
<comment type="subcellular location">
    <subcellularLocation>
        <location evidence="1">Membrane</location>
    </subcellularLocation>
</comment>
<dbReference type="PANTHER" id="PTHR31395:SF3">
    <property type="entry name" value="PROTEIN SHISA-LIKE-2A"/>
    <property type="match status" value="1"/>
</dbReference>
<dbReference type="Pfam" id="PF13908">
    <property type="entry name" value="Shisa_N"/>
    <property type="match status" value="1"/>
</dbReference>
<dbReference type="PANTHER" id="PTHR31395">
    <property type="entry name" value="SHISA"/>
    <property type="match status" value="1"/>
</dbReference>
<evidence type="ECO:0000256" key="5">
    <source>
        <dbReference type="SAM" id="Phobius"/>
    </source>
</evidence>
<dbReference type="AlphaFoldDB" id="A0A8C8BB46"/>
<evidence type="ECO:0000256" key="3">
    <source>
        <dbReference type="ARBA" id="ARBA00022989"/>
    </source>
</evidence>
<sequence>MSAECSSYLNADKVLVSGFSCPQTGGDARAVYCCGFQDVKYCCDDPHSFFPYEHNYMWWLSVGALVGLSIAAVVLFAFIITVCVLCYLFISTKPRSKLDTGLSLQMADTELHPSQGLHQNKLLTKLSGFKRFPEPQGWTVTVSHKNPTHSSRGVSWLLQPLSITRVQSEAVPGYVFVYGCCTEK</sequence>
<accession>A0A8C8BB46</accession>
<dbReference type="Ensembl" id="ENSOSUT00000015596.1">
    <property type="protein sequence ID" value="ENSOSUP00000015085.1"/>
    <property type="gene ID" value="ENSOSUG00000010766.1"/>
</dbReference>
<dbReference type="Proteomes" id="UP000694552">
    <property type="component" value="Unplaced"/>
</dbReference>
<evidence type="ECO:0000313" key="8">
    <source>
        <dbReference type="Proteomes" id="UP000694552"/>
    </source>
</evidence>
<dbReference type="GO" id="GO:0016020">
    <property type="term" value="C:membrane"/>
    <property type="evidence" value="ECO:0007669"/>
    <property type="project" value="UniProtKB-SubCell"/>
</dbReference>
<reference evidence="7" key="2">
    <citation type="submission" date="2025-09" db="UniProtKB">
        <authorList>
            <consortium name="Ensembl"/>
        </authorList>
    </citation>
    <scope>IDENTIFICATION</scope>
</reference>
<evidence type="ECO:0000256" key="4">
    <source>
        <dbReference type="ARBA" id="ARBA00023136"/>
    </source>
</evidence>